<reference evidence="2" key="1">
    <citation type="submission" date="2023-06" db="EMBL/GenBank/DDBJ databases">
        <authorList>
            <person name="Noh H."/>
        </authorList>
    </citation>
    <scope>NUCLEOTIDE SEQUENCE</scope>
    <source>
        <strain evidence="2">DUCC20226</strain>
    </source>
</reference>
<dbReference type="PANTHER" id="PTHR38790">
    <property type="entry name" value="2EXR DOMAIN-CONTAINING PROTEIN-RELATED"/>
    <property type="match status" value="1"/>
</dbReference>
<feature type="domain" description="DUF7730" evidence="1">
    <location>
        <begin position="9"/>
        <end position="192"/>
    </location>
</feature>
<dbReference type="Pfam" id="PF24864">
    <property type="entry name" value="DUF7730"/>
    <property type="match status" value="1"/>
</dbReference>
<name>A0AAD9SMF6_PHOAM</name>
<organism evidence="2 3">
    <name type="scientific">Phomopsis amygdali</name>
    <name type="common">Fusicoccum amygdali</name>
    <dbReference type="NCBI Taxonomy" id="1214568"/>
    <lineage>
        <taxon>Eukaryota</taxon>
        <taxon>Fungi</taxon>
        <taxon>Dikarya</taxon>
        <taxon>Ascomycota</taxon>
        <taxon>Pezizomycotina</taxon>
        <taxon>Sordariomycetes</taxon>
        <taxon>Sordariomycetidae</taxon>
        <taxon>Diaporthales</taxon>
        <taxon>Diaporthaceae</taxon>
        <taxon>Diaporthe</taxon>
    </lineage>
</organism>
<keyword evidence="3" id="KW-1185">Reference proteome</keyword>
<evidence type="ECO:0000313" key="2">
    <source>
        <dbReference type="EMBL" id="KAK2611762.1"/>
    </source>
</evidence>
<gene>
    <name evidence="2" type="ORF">N8I77_005086</name>
</gene>
<dbReference type="AlphaFoldDB" id="A0AAD9SMF6"/>
<proteinExistence type="predicted"/>
<evidence type="ECO:0000259" key="1">
    <source>
        <dbReference type="Pfam" id="PF24864"/>
    </source>
</evidence>
<accession>A0AAD9SMF6</accession>
<dbReference type="Proteomes" id="UP001265746">
    <property type="component" value="Unassembled WGS sequence"/>
</dbReference>
<comment type="caution">
    <text evidence="2">The sequence shown here is derived from an EMBL/GenBank/DDBJ whole genome shotgun (WGS) entry which is preliminary data.</text>
</comment>
<evidence type="ECO:0000313" key="3">
    <source>
        <dbReference type="Proteomes" id="UP001265746"/>
    </source>
</evidence>
<dbReference type="InterPro" id="IPR056632">
    <property type="entry name" value="DUF7730"/>
</dbReference>
<protein>
    <recommendedName>
        <fullName evidence="1">DUF7730 domain-containing protein</fullName>
    </recommendedName>
</protein>
<dbReference type="EMBL" id="JAUJFL010000002">
    <property type="protein sequence ID" value="KAK2611762.1"/>
    <property type="molecule type" value="Genomic_DNA"/>
</dbReference>
<sequence length="371" mass="41291">MANTCDQATADSAFFTRLPPEVRVSILTAAFGGRTVHIQRCPPAVVPSQNRSGRAVGKARQWLGGVFSKKTKEKREEAQPAAREKQWWGCVCYRPPEDSAEDSPASETCLADLTRSQYGGRWSWVSPLEVPPELAVGAIGWLLTCRKAYNEGIKVLYASNTFHLRSVKLCAFGGLLQQIPAVGVPYITSVEFVLNRRLLSPGDFAALPKAEASEADILESTLSNIPRLMPSLQKLYLGFCADTMCVEDCESGHHLDAVCLKCLGSQIQAMAYELGQMGRCCDLELGLTSTVFERYRHEALLQNLRMGHPNWKPGMSSKCSYHPRCRFFWPAPNKQPDTESGTDETRESDVGYWISQSQYDFQDLMMHCFGT</sequence>
<dbReference type="PANTHER" id="PTHR38790:SF4">
    <property type="entry name" value="2EXR DOMAIN-CONTAINING PROTEIN"/>
    <property type="match status" value="1"/>
</dbReference>